<gene>
    <name evidence="7 8 9 10" type="primary">LOC100201115</name>
</gene>
<reference evidence="6 7" key="1">
    <citation type="submission" date="2025-05" db="UniProtKB">
        <authorList>
            <consortium name="RefSeq"/>
        </authorList>
    </citation>
    <scope>NUCLEOTIDE SEQUENCE [LARGE SCALE GENOMIC DNA]</scope>
</reference>
<dbReference type="SMART" id="SM00233">
    <property type="entry name" value="PH"/>
    <property type="match status" value="1"/>
</dbReference>
<organism evidence="6 10">
    <name type="scientific">Hydra vulgaris</name>
    <name type="common">Hydra</name>
    <name type="synonym">Hydra attenuata</name>
    <dbReference type="NCBI Taxonomy" id="6087"/>
    <lineage>
        <taxon>Eukaryota</taxon>
        <taxon>Metazoa</taxon>
        <taxon>Cnidaria</taxon>
        <taxon>Hydrozoa</taxon>
        <taxon>Hydroidolina</taxon>
        <taxon>Anthoathecata</taxon>
        <taxon>Aplanulata</taxon>
        <taxon>Hydridae</taxon>
        <taxon>Hydra</taxon>
    </lineage>
</organism>
<dbReference type="Gene3D" id="1.20.900.10">
    <property type="entry name" value="Dbl homology (DH) domain"/>
    <property type="match status" value="1"/>
</dbReference>
<dbReference type="InterPro" id="IPR001331">
    <property type="entry name" value="GDS_CDC24_CS"/>
</dbReference>
<protein>
    <submittedName>
        <fullName evidence="7 8">Rho guanine nucleotide exchange factor 9</fullName>
    </submittedName>
</protein>
<evidence type="ECO:0000313" key="10">
    <source>
        <dbReference type="RefSeq" id="XP_065643965.1"/>
    </source>
</evidence>
<dbReference type="GeneID" id="100201115"/>
<keyword evidence="1 3" id="KW-0728">SH3 domain</keyword>
<evidence type="ECO:0000313" key="7">
    <source>
        <dbReference type="RefSeq" id="XP_065643962.1"/>
    </source>
</evidence>
<evidence type="ECO:0000313" key="6">
    <source>
        <dbReference type="Proteomes" id="UP001652625"/>
    </source>
</evidence>
<evidence type="ECO:0000256" key="2">
    <source>
        <dbReference type="ARBA" id="ARBA00022658"/>
    </source>
</evidence>
<dbReference type="SMART" id="SM00326">
    <property type="entry name" value="SH3"/>
    <property type="match status" value="1"/>
</dbReference>
<dbReference type="Gene3D" id="2.30.29.30">
    <property type="entry name" value="Pleckstrin-homology domain (PH domain)/Phosphotyrosine-binding domain (PTB)"/>
    <property type="match status" value="1"/>
</dbReference>
<dbReference type="PROSITE" id="PS50010">
    <property type="entry name" value="DH_2"/>
    <property type="match status" value="1"/>
</dbReference>
<dbReference type="SUPFAM" id="SSF50729">
    <property type="entry name" value="PH domain-like"/>
    <property type="match status" value="1"/>
</dbReference>
<dbReference type="SUPFAM" id="SSF48065">
    <property type="entry name" value="DBL homology domain (DH-domain)"/>
    <property type="match status" value="1"/>
</dbReference>
<dbReference type="CDD" id="cd00160">
    <property type="entry name" value="RhoGEF"/>
    <property type="match status" value="1"/>
</dbReference>
<sequence length="881" mass="102016">MMEKKSNGEYDHGPTLTKHGNNIFSAFNTIGKKFRRLKNAHFADYFKADVTTNTELPSENLPNDNKRKNVIKRWSSLSRIKERNEKKNNSKSQINIVQWSSNESVAEPKSKKLYSLKLSRDYTLCQPNYENESPVKAFNANDCSITVKNTEKDIENGICCLDCNETYIVPYEDKLDNEKQSDTNNTCCSVLSLQDTSESDGFNEITIEKCNCFATDNNDNIINQARTDFIDFSLIEITKTLRTSSFQNIKSQPLEHSKDRYSSTPVLINRPPLPLVPKPINRRNKALNYNSKENLTSDVSQDFCNLRAKDSNLKRTFSDCLPHKFSSDEYLNNTEGNAISAVIEEEKPKPLLQKKDDKMWRNVSSAMIIAEAVWDHGSMKPDELSFSSGAVIYVLFTDDDNWWWGIHNGVMGWFPVSYVRLRVDQEIDRGSEHFRELHSLKEESLVPFQLCAASNKTLEHMAKVRAKCVEELLNTEKVYVKLLKDIIQGYVMEVDAETRLFTPEDKQILFSNIEELYFFHQVFLADLQKAVNMEWMEKSVVGPVFLKHQSNFEIYSNYCNNQPRSSARLSVLSKEKKINVFFESCRLRQNMIRLSLDGFLLSPVQKICKYPLQIKELIKHTMGDHPDLPQLLEAQACMQNVASLINERKRRLENINKLAMWQLSISNWKDEDLVIKSSMLLQKGTLNKISNNKFIKCSLYLFDHQLIVLRQESQKKPALLYLHRIDLDQAKIEDLADGSVTVNNEAVNNIFRVWCEKRQKWYTFSVLNTDLKLLWKSAFIEERRVVNEEIQKGFVVSTEVRAAAMENAYNQYIAERKKIRLKSVSTAHPTELETFKTFTYATMVEPFIHVGTDQVVRRGNKKDRSKSFRHSLHGFIFEKLS</sequence>
<dbReference type="SMART" id="SM00325">
    <property type="entry name" value="RhoGEF"/>
    <property type="match status" value="1"/>
</dbReference>
<dbReference type="Pfam" id="PF14604">
    <property type="entry name" value="SH3_9"/>
    <property type="match status" value="1"/>
</dbReference>
<dbReference type="InterPro" id="IPR011993">
    <property type="entry name" value="PH-like_dom_sf"/>
</dbReference>
<dbReference type="RefSeq" id="XP_065643964.1">
    <property type="nucleotide sequence ID" value="XM_065787892.1"/>
</dbReference>
<dbReference type="RefSeq" id="XP_065643963.1">
    <property type="nucleotide sequence ID" value="XM_065787891.1"/>
</dbReference>
<dbReference type="InterPro" id="IPR053086">
    <property type="entry name" value="RhoGEF_domain"/>
</dbReference>
<dbReference type="Pfam" id="PF00621">
    <property type="entry name" value="RhoGEF"/>
    <property type="match status" value="1"/>
</dbReference>
<feature type="domain" description="SH3" evidence="4">
    <location>
        <begin position="365"/>
        <end position="424"/>
    </location>
</feature>
<dbReference type="RefSeq" id="XP_065643962.1">
    <property type="nucleotide sequence ID" value="XM_065787890.1"/>
</dbReference>
<dbReference type="Proteomes" id="UP001652625">
    <property type="component" value="Chromosome 01"/>
</dbReference>
<evidence type="ECO:0000256" key="3">
    <source>
        <dbReference type="PROSITE-ProRule" id="PRU00192"/>
    </source>
</evidence>
<dbReference type="RefSeq" id="XP_065643965.1">
    <property type="nucleotide sequence ID" value="XM_065787893.1"/>
</dbReference>
<dbReference type="InterPro" id="IPR001849">
    <property type="entry name" value="PH_domain"/>
</dbReference>
<dbReference type="Pfam" id="PF22697">
    <property type="entry name" value="SOS1_NGEF_PH"/>
    <property type="match status" value="1"/>
</dbReference>
<proteinExistence type="predicted"/>
<name>A0ABM4B541_HYDVU</name>
<evidence type="ECO:0000256" key="1">
    <source>
        <dbReference type="ARBA" id="ARBA00022443"/>
    </source>
</evidence>
<evidence type="ECO:0000259" key="4">
    <source>
        <dbReference type="PROSITE" id="PS50002"/>
    </source>
</evidence>
<dbReference type="PROSITE" id="PS50002">
    <property type="entry name" value="SH3"/>
    <property type="match status" value="1"/>
</dbReference>
<keyword evidence="6" id="KW-1185">Reference proteome</keyword>
<dbReference type="InterPro" id="IPR036028">
    <property type="entry name" value="SH3-like_dom_sf"/>
</dbReference>
<evidence type="ECO:0000313" key="9">
    <source>
        <dbReference type="RefSeq" id="XP_065643964.1"/>
    </source>
</evidence>
<dbReference type="Gene3D" id="2.30.30.40">
    <property type="entry name" value="SH3 Domains"/>
    <property type="match status" value="1"/>
</dbReference>
<dbReference type="PANTHER" id="PTHR45834">
    <property type="entry name" value="RHO GUANINE NUCLEOTIDE EXCHANGE FACTOR 9-RELATED"/>
    <property type="match status" value="1"/>
</dbReference>
<dbReference type="InterPro" id="IPR001452">
    <property type="entry name" value="SH3_domain"/>
</dbReference>
<evidence type="ECO:0000313" key="8">
    <source>
        <dbReference type="RefSeq" id="XP_065643963.1"/>
    </source>
</evidence>
<dbReference type="InterPro" id="IPR000219">
    <property type="entry name" value="DH_dom"/>
</dbReference>
<accession>A0ABM4B541</accession>
<dbReference type="PANTHER" id="PTHR45834:SF3">
    <property type="entry name" value="RHO GUANINE NUCLEOTIDE EXCHANGE FACTOR 3, ISOFORM L"/>
    <property type="match status" value="1"/>
</dbReference>
<keyword evidence="2" id="KW-0344">Guanine-nucleotide releasing factor</keyword>
<dbReference type="PROSITE" id="PS00741">
    <property type="entry name" value="DH_1"/>
    <property type="match status" value="1"/>
</dbReference>
<evidence type="ECO:0000259" key="5">
    <source>
        <dbReference type="PROSITE" id="PS50010"/>
    </source>
</evidence>
<dbReference type="SUPFAM" id="SSF50044">
    <property type="entry name" value="SH3-domain"/>
    <property type="match status" value="1"/>
</dbReference>
<feature type="domain" description="DH" evidence="5">
    <location>
        <begin position="464"/>
        <end position="648"/>
    </location>
</feature>
<dbReference type="InterPro" id="IPR055251">
    <property type="entry name" value="SOS1_NGEF_PH"/>
</dbReference>
<dbReference type="InterPro" id="IPR035899">
    <property type="entry name" value="DBL_dom_sf"/>
</dbReference>